<comment type="caution">
    <text evidence="1">The sequence shown here is derived from an EMBL/GenBank/DDBJ whole genome shotgun (WGS) entry which is preliminary data.</text>
</comment>
<dbReference type="RefSeq" id="WP_227408696.1">
    <property type="nucleotide sequence ID" value="NZ_JAJDKQ010000055.1"/>
</dbReference>
<gene>
    <name evidence="1" type="ORF">LJD74_14960</name>
</gene>
<sequence length="172" mass="20782">MEKRSHIIQCIRNFKNIENQVNLDINRIARNNFQLIRPKVTCVIINDNNNQLISSIKKEMKIFDEIFVANIQKELFTNKINHFVNKNDIQCYQYDILQYVHCSWCVFLEVNENFDKKNKDILYNIFSLFNEAIEKENIMFTFYNLKNNEYYHAHAIYSQYNYSSNINVELNI</sequence>
<name>A0AAW4VLW3_9FIRM</name>
<evidence type="ECO:0000313" key="1">
    <source>
        <dbReference type="EMBL" id="MCB8563287.1"/>
    </source>
</evidence>
<organism evidence="1 2">
    <name type="scientific">Faecalibacillus intestinalis</name>
    <dbReference type="NCBI Taxonomy" id="1982626"/>
    <lineage>
        <taxon>Bacteria</taxon>
        <taxon>Bacillati</taxon>
        <taxon>Bacillota</taxon>
        <taxon>Erysipelotrichia</taxon>
        <taxon>Erysipelotrichales</taxon>
        <taxon>Coprobacillaceae</taxon>
        <taxon>Faecalibacillus</taxon>
    </lineage>
</organism>
<accession>A0AAW4VLW3</accession>
<proteinExistence type="predicted"/>
<protein>
    <submittedName>
        <fullName evidence="1">Uncharacterized protein</fullName>
    </submittedName>
</protein>
<dbReference type="AlphaFoldDB" id="A0AAW4VLW3"/>
<dbReference type="Proteomes" id="UP001197827">
    <property type="component" value="Unassembled WGS sequence"/>
</dbReference>
<evidence type="ECO:0000313" key="2">
    <source>
        <dbReference type="Proteomes" id="UP001197827"/>
    </source>
</evidence>
<reference evidence="1" key="1">
    <citation type="submission" date="2021-10" db="EMBL/GenBank/DDBJ databases">
        <title>Collection of gut derived symbiotic bacterial strains cultured from healthy donors.</title>
        <authorList>
            <person name="Lin H."/>
            <person name="Littmann E."/>
            <person name="Kohout C."/>
            <person name="Pamer E.G."/>
        </authorList>
    </citation>
    <scope>NUCLEOTIDE SEQUENCE</scope>
    <source>
        <strain evidence="1">DFI.5.2</strain>
    </source>
</reference>
<dbReference type="EMBL" id="JAJDKQ010000055">
    <property type="protein sequence ID" value="MCB8563287.1"/>
    <property type="molecule type" value="Genomic_DNA"/>
</dbReference>